<feature type="domain" description="Solute-binding protein family 5" evidence="5">
    <location>
        <begin position="82"/>
        <end position="446"/>
    </location>
</feature>
<dbReference type="RefSeq" id="WP_150924784.1">
    <property type="nucleotide sequence ID" value="NZ_CP044232.1"/>
</dbReference>
<dbReference type="Pfam" id="PF00496">
    <property type="entry name" value="SBP_bac_5"/>
    <property type="match status" value="1"/>
</dbReference>
<dbReference type="PIRSF" id="PIRSF002741">
    <property type="entry name" value="MppA"/>
    <property type="match status" value="1"/>
</dbReference>
<dbReference type="GO" id="GO:1904680">
    <property type="term" value="F:peptide transmembrane transporter activity"/>
    <property type="evidence" value="ECO:0007669"/>
    <property type="project" value="TreeGrafter"/>
</dbReference>
<protein>
    <submittedName>
        <fullName evidence="6">ABC transporter substrate-binding protein</fullName>
    </submittedName>
</protein>
<dbReference type="Gene3D" id="3.10.105.10">
    <property type="entry name" value="Dipeptide-binding Protein, Domain 3"/>
    <property type="match status" value="1"/>
</dbReference>
<keyword evidence="2" id="KW-0813">Transport</keyword>
<dbReference type="GO" id="GO:0015833">
    <property type="term" value="P:peptide transport"/>
    <property type="evidence" value="ECO:0007669"/>
    <property type="project" value="TreeGrafter"/>
</dbReference>
<feature type="signal peptide" evidence="4">
    <location>
        <begin position="1"/>
        <end position="26"/>
    </location>
</feature>
<evidence type="ECO:0000259" key="5">
    <source>
        <dbReference type="Pfam" id="PF00496"/>
    </source>
</evidence>
<dbReference type="Proteomes" id="UP000325516">
    <property type="component" value="Chromosome"/>
</dbReference>
<comment type="similarity">
    <text evidence="1">Belongs to the bacterial solute-binding protein 5 family.</text>
</comment>
<accession>A0A5J6L3X8</accession>
<evidence type="ECO:0000313" key="7">
    <source>
        <dbReference type="Proteomes" id="UP000325516"/>
    </source>
</evidence>
<dbReference type="GO" id="GO:0042597">
    <property type="term" value="C:periplasmic space"/>
    <property type="evidence" value="ECO:0007669"/>
    <property type="project" value="UniProtKB-ARBA"/>
</dbReference>
<dbReference type="PANTHER" id="PTHR30290">
    <property type="entry name" value="PERIPLASMIC BINDING COMPONENT OF ABC TRANSPORTER"/>
    <property type="match status" value="1"/>
</dbReference>
<evidence type="ECO:0000256" key="1">
    <source>
        <dbReference type="ARBA" id="ARBA00005695"/>
    </source>
</evidence>
<sequence length="536" mass="57550">MPFSRSRRLLPVALAAVAAVTLSSCAGSGGDADGGGEVVWAIEGANLSAGHMDPQTSQLDVSAMIQRVVLDSLVHQEPDGTFSPWLAEDWEIEDDGAAYVFTLRDDVAFHDGEVFDATAVKANFDRIADPETASAQAASMLGGEFYAGTEVVDEDTVRVSFTQPYAPFLQAASTALLGFYSPAVLEESADQLKAGGPGITVGTGPFELTEYTPDQEIVYTRNEDYAWGPSGADAAQFETLRVEILPEAAVRAGVVESGEADLASNIPPNLAAELPDSLTVDSVEYPGLPYSLYLNEAYGVFADERVRQAFSRAIDVDTAVTEIFHGQFPRAWSILGSTTPAYDASLEGTWEFDPDEAGRLLDEAGWTARDAEGYRVKDGTRLSARWIAWTPVPDDRVALANAIQSDLKAVGFEIVREVLEPGAYNEQYGPKTFDLTDWGFSGVDPDLLRSHLATDGFQNASQVSDPAVDALLAQGIATTDPDARADIYAQLQQWNAQHVAIVPLYSPSLITAVGETVSGLTYDLYGRPLFYDVTLG</sequence>
<reference evidence="7" key="1">
    <citation type="submission" date="2019-09" db="EMBL/GenBank/DDBJ databases">
        <title>Mumia zhuanghuii sp. nov. isolated from the intestinal contents of plateau pika (Ochotona curzoniae) in the Qinghai-Tibet plateau of China.</title>
        <authorList>
            <person name="Tian Z."/>
        </authorList>
    </citation>
    <scope>NUCLEOTIDE SEQUENCE [LARGE SCALE GENOMIC DNA]</scope>
    <source>
        <strain evidence="7">L-031</strain>
    </source>
</reference>
<evidence type="ECO:0000256" key="2">
    <source>
        <dbReference type="ARBA" id="ARBA00022448"/>
    </source>
</evidence>
<dbReference type="PROSITE" id="PS51257">
    <property type="entry name" value="PROKAR_LIPOPROTEIN"/>
    <property type="match status" value="1"/>
</dbReference>
<dbReference type="CDD" id="cd08492">
    <property type="entry name" value="PBP2_NikA_DppA_OppA_like_15"/>
    <property type="match status" value="1"/>
</dbReference>
<gene>
    <name evidence="6" type="ORF">F6J85_09520</name>
</gene>
<dbReference type="AlphaFoldDB" id="A0A5J6L3X8"/>
<name>A0A5J6L3X8_9MICO</name>
<proteinExistence type="inferred from homology"/>
<evidence type="ECO:0000256" key="3">
    <source>
        <dbReference type="ARBA" id="ARBA00022729"/>
    </source>
</evidence>
<dbReference type="InterPro" id="IPR030678">
    <property type="entry name" value="Peptide/Ni-bd"/>
</dbReference>
<keyword evidence="7" id="KW-1185">Reference proteome</keyword>
<dbReference type="GO" id="GO:0043190">
    <property type="term" value="C:ATP-binding cassette (ABC) transporter complex"/>
    <property type="evidence" value="ECO:0007669"/>
    <property type="project" value="InterPro"/>
</dbReference>
<dbReference type="SUPFAM" id="SSF53850">
    <property type="entry name" value="Periplasmic binding protein-like II"/>
    <property type="match status" value="1"/>
</dbReference>
<organism evidence="6 7">
    <name type="scientific">Microbacterium lushaniae</name>
    <dbReference type="NCBI Taxonomy" id="2614639"/>
    <lineage>
        <taxon>Bacteria</taxon>
        <taxon>Bacillati</taxon>
        <taxon>Actinomycetota</taxon>
        <taxon>Actinomycetes</taxon>
        <taxon>Micrococcales</taxon>
        <taxon>Microbacteriaceae</taxon>
        <taxon>Microbacterium</taxon>
    </lineage>
</organism>
<feature type="chain" id="PRO_5039291953" evidence="4">
    <location>
        <begin position="27"/>
        <end position="536"/>
    </location>
</feature>
<evidence type="ECO:0000256" key="4">
    <source>
        <dbReference type="SAM" id="SignalP"/>
    </source>
</evidence>
<dbReference type="InterPro" id="IPR039424">
    <property type="entry name" value="SBP_5"/>
</dbReference>
<dbReference type="Gene3D" id="3.40.190.10">
    <property type="entry name" value="Periplasmic binding protein-like II"/>
    <property type="match status" value="1"/>
</dbReference>
<keyword evidence="3 4" id="KW-0732">Signal</keyword>
<dbReference type="KEGG" id="mlz:F6J85_09520"/>
<dbReference type="InterPro" id="IPR000914">
    <property type="entry name" value="SBP_5_dom"/>
</dbReference>
<evidence type="ECO:0000313" key="6">
    <source>
        <dbReference type="EMBL" id="QEW03319.1"/>
    </source>
</evidence>
<dbReference type="EMBL" id="CP044232">
    <property type="protein sequence ID" value="QEW03319.1"/>
    <property type="molecule type" value="Genomic_DNA"/>
</dbReference>
<dbReference type="PANTHER" id="PTHR30290:SF9">
    <property type="entry name" value="OLIGOPEPTIDE-BINDING PROTEIN APPA"/>
    <property type="match status" value="1"/>
</dbReference>